<sequence>MARFIKSRRKSHGAMPGSLIFIGNQKMESPDIRLMVYSRENVEEKHIESVDEIPEAIPEGAVMWVNVYGLQDTELVAKLGERFAIPPLELEDILNTDQRPKVAENEKNLTFFLRMLEYREEIEQVTGDQVSMVLCENTVITFQEKPAHYFEPVRERIRNNRGRIRYAGSDYLAYVLIDTLVDGYIHSIESLGTYMEAMEKEVLHNSQKSTLEKIYRLKTNVGFIRKAVFPLKEMMLFLNKTESKLIQRKTFTFLKDLNDLTTQTLEAVEIYHNMANDYLNIYHSNVANRTNEVMKVLTIFASIFIPLTFIAGVYGTNFDYLPELHFRYSYFVMLGLMLIIAVAMLYYFWRKKWL</sequence>
<dbReference type="GO" id="GO:0005886">
    <property type="term" value="C:plasma membrane"/>
    <property type="evidence" value="ECO:0007669"/>
    <property type="project" value="UniProtKB-SubCell"/>
</dbReference>
<evidence type="ECO:0000256" key="4">
    <source>
        <dbReference type="ARBA" id="ARBA00022475"/>
    </source>
</evidence>
<dbReference type="InterPro" id="IPR045863">
    <property type="entry name" value="CorA_TM1_TM2"/>
</dbReference>
<comment type="caution">
    <text evidence="13">The sequence shown here is derived from an EMBL/GenBank/DDBJ whole genome shotgun (WGS) entry which is preliminary data.</text>
</comment>
<protein>
    <recommendedName>
        <fullName evidence="12">Magnesium transport protein CorA</fullName>
    </recommendedName>
</protein>
<evidence type="ECO:0000256" key="5">
    <source>
        <dbReference type="ARBA" id="ARBA00022692"/>
    </source>
</evidence>
<keyword evidence="3 12" id="KW-0813">Transport</keyword>
<evidence type="ECO:0000256" key="10">
    <source>
        <dbReference type="ARBA" id="ARBA00034269"/>
    </source>
</evidence>
<keyword evidence="8 12" id="KW-0406">Ion transport</keyword>
<dbReference type="InterPro" id="IPR002523">
    <property type="entry name" value="MgTranspt_CorA/ZnTranspt_ZntB"/>
</dbReference>
<dbReference type="PANTHER" id="PTHR46494">
    <property type="entry name" value="CORA FAMILY METAL ION TRANSPORTER (EUROFUNG)"/>
    <property type="match status" value="1"/>
</dbReference>
<evidence type="ECO:0000313" key="13">
    <source>
        <dbReference type="EMBL" id="RIH65243.1"/>
    </source>
</evidence>
<accession>A0A399D1C9</accession>
<evidence type="ECO:0000256" key="3">
    <source>
        <dbReference type="ARBA" id="ARBA00022448"/>
    </source>
</evidence>
<evidence type="ECO:0000256" key="8">
    <source>
        <dbReference type="ARBA" id="ARBA00023065"/>
    </source>
</evidence>
<evidence type="ECO:0000313" key="14">
    <source>
        <dbReference type="Proteomes" id="UP000266441"/>
    </source>
</evidence>
<dbReference type="GO" id="GO:0000287">
    <property type="term" value="F:magnesium ion binding"/>
    <property type="evidence" value="ECO:0007669"/>
    <property type="project" value="TreeGrafter"/>
</dbReference>
<proteinExistence type="inferred from homology"/>
<evidence type="ECO:0000256" key="1">
    <source>
        <dbReference type="ARBA" id="ARBA00004651"/>
    </source>
</evidence>
<evidence type="ECO:0000256" key="12">
    <source>
        <dbReference type="RuleBase" id="RU362010"/>
    </source>
</evidence>
<dbReference type="RefSeq" id="WP_119350165.1">
    <property type="nucleotide sequence ID" value="NZ_JBFHKJ010000401.1"/>
</dbReference>
<dbReference type="EMBL" id="QWET01000007">
    <property type="protein sequence ID" value="RIH65243.1"/>
    <property type="molecule type" value="Genomic_DNA"/>
</dbReference>
<feature type="transmembrane region" description="Helical" evidence="12">
    <location>
        <begin position="296"/>
        <end position="316"/>
    </location>
</feature>
<dbReference type="SUPFAM" id="SSF144083">
    <property type="entry name" value="Magnesium transport protein CorA, transmembrane region"/>
    <property type="match status" value="1"/>
</dbReference>
<dbReference type="GO" id="GO:0050897">
    <property type="term" value="F:cobalt ion binding"/>
    <property type="evidence" value="ECO:0007669"/>
    <property type="project" value="TreeGrafter"/>
</dbReference>
<evidence type="ECO:0000256" key="2">
    <source>
        <dbReference type="ARBA" id="ARBA00009765"/>
    </source>
</evidence>
<dbReference type="Pfam" id="PF01544">
    <property type="entry name" value="CorA"/>
    <property type="match status" value="1"/>
</dbReference>
<name>A0A399D1C9_9BACT</name>
<organism evidence="13 14">
    <name type="scientific">Mariniphaga sediminis</name>
    <dbReference type="NCBI Taxonomy" id="1628158"/>
    <lineage>
        <taxon>Bacteria</taxon>
        <taxon>Pseudomonadati</taxon>
        <taxon>Bacteroidota</taxon>
        <taxon>Bacteroidia</taxon>
        <taxon>Marinilabiliales</taxon>
        <taxon>Prolixibacteraceae</taxon>
        <taxon>Mariniphaga</taxon>
    </lineage>
</organism>
<dbReference type="InterPro" id="IPR045861">
    <property type="entry name" value="CorA_cytoplasmic_dom"/>
</dbReference>
<dbReference type="Proteomes" id="UP000266441">
    <property type="component" value="Unassembled WGS sequence"/>
</dbReference>
<dbReference type="SUPFAM" id="SSF143865">
    <property type="entry name" value="CorA soluble domain-like"/>
    <property type="match status" value="1"/>
</dbReference>
<keyword evidence="7 12" id="KW-1133">Transmembrane helix</keyword>
<reference evidence="13 14" key="1">
    <citation type="journal article" date="2015" name="Int. J. Syst. Evol. Microbiol.">
        <title>Mariniphaga sediminis sp. nov., isolated from coastal sediment.</title>
        <authorList>
            <person name="Wang F.Q."/>
            <person name="Shen Q.Y."/>
            <person name="Chen G.J."/>
            <person name="Du Z.J."/>
        </authorList>
    </citation>
    <scope>NUCLEOTIDE SEQUENCE [LARGE SCALE GENOMIC DNA]</scope>
    <source>
        <strain evidence="13 14">SY21</strain>
    </source>
</reference>
<dbReference type="GO" id="GO:0015087">
    <property type="term" value="F:cobalt ion transmembrane transporter activity"/>
    <property type="evidence" value="ECO:0007669"/>
    <property type="project" value="UniProtKB-UniRule"/>
</dbReference>
<evidence type="ECO:0000256" key="9">
    <source>
        <dbReference type="ARBA" id="ARBA00023136"/>
    </source>
</evidence>
<comment type="similarity">
    <text evidence="2 12">Belongs to the CorA metal ion transporter (MIT) (TC 1.A.35) family.</text>
</comment>
<gene>
    <name evidence="12 13" type="primary">corA</name>
    <name evidence="13" type="ORF">D1164_11705</name>
</gene>
<evidence type="ECO:0000256" key="11">
    <source>
        <dbReference type="ARBA" id="ARBA00045497"/>
    </source>
</evidence>
<dbReference type="AlphaFoldDB" id="A0A399D1C9"/>
<dbReference type="InterPro" id="IPR004488">
    <property type="entry name" value="Mg/Co-transport_prot_CorA"/>
</dbReference>
<dbReference type="GO" id="GO:0015095">
    <property type="term" value="F:magnesium ion transmembrane transporter activity"/>
    <property type="evidence" value="ECO:0007669"/>
    <property type="project" value="UniProtKB-UniRule"/>
</dbReference>
<dbReference type="CDD" id="cd12828">
    <property type="entry name" value="TmCorA-like_1"/>
    <property type="match status" value="1"/>
</dbReference>
<dbReference type="NCBIfam" id="TIGR00383">
    <property type="entry name" value="corA"/>
    <property type="match status" value="1"/>
</dbReference>
<keyword evidence="6 12" id="KW-0460">Magnesium</keyword>
<dbReference type="PANTHER" id="PTHR46494:SF1">
    <property type="entry name" value="CORA FAMILY METAL ION TRANSPORTER (EUROFUNG)"/>
    <property type="match status" value="1"/>
</dbReference>
<keyword evidence="4 12" id="KW-1003">Cell membrane</keyword>
<keyword evidence="9 12" id="KW-0472">Membrane</keyword>
<keyword evidence="14" id="KW-1185">Reference proteome</keyword>
<evidence type="ECO:0000256" key="6">
    <source>
        <dbReference type="ARBA" id="ARBA00022842"/>
    </source>
</evidence>
<dbReference type="Gene3D" id="3.30.460.20">
    <property type="entry name" value="CorA soluble domain-like"/>
    <property type="match status" value="1"/>
</dbReference>
<feature type="transmembrane region" description="Helical" evidence="12">
    <location>
        <begin position="328"/>
        <end position="349"/>
    </location>
</feature>
<dbReference type="OrthoDB" id="9803416at2"/>
<evidence type="ECO:0000256" key="7">
    <source>
        <dbReference type="ARBA" id="ARBA00022989"/>
    </source>
</evidence>
<dbReference type="FunFam" id="1.20.58.340:FF:000004">
    <property type="entry name" value="Magnesium transport protein CorA"/>
    <property type="match status" value="1"/>
</dbReference>
<comment type="catalytic activity">
    <reaction evidence="10">
        <text>Mg(2+)(in) = Mg(2+)(out)</text>
        <dbReference type="Rhea" id="RHEA:29827"/>
        <dbReference type="ChEBI" id="CHEBI:18420"/>
    </reaction>
</comment>
<comment type="subcellular location">
    <subcellularLocation>
        <location evidence="1">Cell membrane</location>
        <topology evidence="1">Multi-pass membrane protein</topology>
    </subcellularLocation>
    <subcellularLocation>
        <location evidence="12">Membrane</location>
        <topology evidence="12">Multi-pass membrane protein</topology>
    </subcellularLocation>
</comment>
<dbReference type="Gene3D" id="1.20.58.340">
    <property type="entry name" value="Magnesium transport protein CorA, transmembrane region"/>
    <property type="match status" value="2"/>
</dbReference>
<comment type="function">
    <text evidence="11">Mediates influx of magnesium ions. Alternates between open and closed states. Activated by low cytoplasmic Mg(2+) levels. Inactive when cytoplasmic Mg(2+) levels are high.</text>
</comment>
<keyword evidence="5 12" id="KW-0812">Transmembrane</keyword>